<keyword evidence="2" id="KW-1185">Reference proteome</keyword>
<gene>
    <name evidence="1" type="ordered locus">BN6_17750</name>
</gene>
<dbReference type="BioCyc" id="SESP1179773:BN6_RS08700-MONOMER"/>
<dbReference type="KEGG" id="sesp:BN6_17750"/>
<dbReference type="eggNOG" id="ENOG502ZDF8">
    <property type="taxonomic scope" value="Bacteria"/>
</dbReference>
<dbReference type="Proteomes" id="UP000006281">
    <property type="component" value="Chromosome"/>
</dbReference>
<organism evidence="1 2">
    <name type="scientific">Saccharothrix espanaensis (strain ATCC 51144 / DSM 44229 / JCM 9112 / NBRC 15066 / NRRL 15764)</name>
    <dbReference type="NCBI Taxonomy" id="1179773"/>
    <lineage>
        <taxon>Bacteria</taxon>
        <taxon>Bacillati</taxon>
        <taxon>Actinomycetota</taxon>
        <taxon>Actinomycetes</taxon>
        <taxon>Pseudonocardiales</taxon>
        <taxon>Pseudonocardiaceae</taxon>
        <taxon>Saccharothrix</taxon>
    </lineage>
</organism>
<evidence type="ECO:0000313" key="1">
    <source>
        <dbReference type="EMBL" id="CCH29096.1"/>
    </source>
</evidence>
<dbReference type="STRING" id="1179773.BN6_17750"/>
<reference evidence="1 2" key="1">
    <citation type="journal article" date="2012" name="BMC Genomics">
        <title>Complete genome sequence of Saccharothrix espanaensis DSM 44229T and comparison to the other completely sequenced Pseudonocardiaceae.</title>
        <authorList>
            <person name="Strobel T."/>
            <person name="Al-Dilaimi A."/>
            <person name="Blom J."/>
            <person name="Gessner A."/>
            <person name="Kalinowski J."/>
            <person name="Luzhetska M."/>
            <person name="Puhler A."/>
            <person name="Szczepanowski R."/>
            <person name="Bechthold A."/>
            <person name="Ruckert C."/>
        </authorList>
    </citation>
    <scope>NUCLEOTIDE SEQUENCE [LARGE SCALE GENOMIC DNA]</scope>
    <source>
        <strain evidence="2">ATCC 51144 / DSM 44229 / JCM 9112 / NBRC 15066 / NRRL 15764</strain>
    </source>
</reference>
<dbReference type="EMBL" id="HE804045">
    <property type="protein sequence ID" value="CCH29096.1"/>
    <property type="molecule type" value="Genomic_DNA"/>
</dbReference>
<proteinExistence type="predicted"/>
<protein>
    <submittedName>
        <fullName evidence="1">Uncharacterized protein</fullName>
    </submittedName>
</protein>
<sequence length="295" mass="32337">MSLPPELRQSLVDPDFWAMYCFESDDEYFDQDEHVARFEVGGGHALDLSVSDGYFDLGIRPADRDEAISVAWDDQAHPHPHVLRWDELDLVCRAAALTEPELRHPGPGVALLTRFLAITDPDDVDVVRAAVHGAFTGLRGPDTEGFWPDAEEHGVGPVDFRDDGVVWSRDEAGDQRVDQDEDHDGPDLYSTRTSAAESAFPWELWRSLLDHAERTLAAAVDPAWAAALPADTTPGNAAEVARALKAAGCANRIVLRALTDPVHPAETAWVLELVTGAPRGSLLPEATTDARHWWA</sequence>
<dbReference type="OrthoDB" id="2612449at2"/>
<dbReference type="PATRIC" id="fig|1179773.3.peg.1781"/>
<evidence type="ECO:0000313" key="2">
    <source>
        <dbReference type="Proteomes" id="UP000006281"/>
    </source>
</evidence>
<name>K0JTA6_SACES</name>
<dbReference type="RefSeq" id="WP_015099209.1">
    <property type="nucleotide sequence ID" value="NC_019673.1"/>
</dbReference>
<dbReference type="HOGENOM" id="CLU_929483_0_0_11"/>
<accession>K0JTA6</accession>
<dbReference type="AlphaFoldDB" id="K0JTA6"/>